<sequence>MNSKPYLEIIKNIEKHDNIFVFHHIRPDGDCLGSQQGFAKAIKKNFPQKNVFLIGDNNKEFDFLNFHFDNIDSIASEFFENSLAITVDTADINRIQELDFFLNSKFKTRLKIDHHPEKVEEIYDQTWIDPTFCAASEMIGFILKEEKWLIDEEIALFVYLGILTDSGRFAFPSTTARTFEIVAFLMKTNFNFSELNRLLSQRTENEVAFQAHVLGNYNKKGKVLWHYVSKSEQEKFNLPSSQVSAVNLLSNIGDALIWLFLIEYDNQIRVRIRSNGPVINKVAAEYGGGGHPFAAGINLDNNDKINQNISEILEKLEKLAEGFTRNG</sequence>
<dbReference type="PATRIC" id="fig|1188239.3.peg.1111"/>
<dbReference type="GO" id="GO:0003676">
    <property type="term" value="F:nucleic acid binding"/>
    <property type="evidence" value="ECO:0007669"/>
    <property type="project" value="InterPro"/>
</dbReference>
<dbReference type="Proteomes" id="UP000020977">
    <property type="component" value="Unassembled WGS sequence"/>
</dbReference>
<dbReference type="RefSeq" id="WP_044284285.1">
    <property type="nucleotide sequence ID" value="NZ_JFAD01000025.1"/>
</dbReference>
<reference evidence="3 4" key="1">
    <citation type="submission" date="2014-03" db="EMBL/GenBank/DDBJ databases">
        <title>Genome sequence of Mycoplasma ovipneumoniae strain 14811.</title>
        <authorList>
            <person name="Sirand-Pugnet P."/>
            <person name="Breton M."/>
            <person name="Dordet-Frisoni E."/>
            <person name="Baranowski E."/>
            <person name="Barre A."/>
            <person name="Couture C."/>
            <person name="Dupuy V."/>
            <person name="Gaurivaud P."/>
            <person name="Jacob D."/>
            <person name="Lemaitre C."/>
            <person name="Manso-Silvan L."/>
            <person name="Nikolski M."/>
            <person name="Nouvel L.-X."/>
            <person name="Poumarat F."/>
            <person name="Tardy F."/>
            <person name="Thebault P."/>
            <person name="Theil S."/>
            <person name="Citti C."/>
            <person name="Thiaucourt F."/>
            <person name="Blanchard A."/>
        </authorList>
    </citation>
    <scope>NUCLEOTIDE SEQUENCE [LARGE SCALE GENOMIC DNA]</scope>
    <source>
        <strain evidence="3 4">14811</strain>
    </source>
</reference>
<dbReference type="SUPFAM" id="SSF64182">
    <property type="entry name" value="DHH phosphoesterases"/>
    <property type="match status" value="1"/>
</dbReference>
<name>A0A014KVL1_9BACT</name>
<feature type="domain" description="DHHA1" evidence="2">
    <location>
        <begin position="244"/>
        <end position="319"/>
    </location>
</feature>
<dbReference type="Pfam" id="PF02272">
    <property type="entry name" value="DHHA1"/>
    <property type="match status" value="1"/>
</dbReference>
<comment type="caution">
    <text evidence="3">The sequence shown here is derived from an EMBL/GenBank/DDBJ whole genome shotgun (WGS) entry which is preliminary data.</text>
</comment>
<dbReference type="Gene3D" id="3.90.1640.10">
    <property type="entry name" value="inorganic pyrophosphatase (n-terminal core)"/>
    <property type="match status" value="1"/>
</dbReference>
<dbReference type="STRING" id="1188239.MOVI_4520"/>
<evidence type="ECO:0000313" key="4">
    <source>
        <dbReference type="Proteomes" id="UP000020977"/>
    </source>
</evidence>
<dbReference type="Pfam" id="PF01368">
    <property type="entry name" value="DHH"/>
    <property type="match status" value="1"/>
</dbReference>
<dbReference type="PANTHER" id="PTHR47618:SF1">
    <property type="entry name" value="BIFUNCTIONAL OLIGORIBONUCLEASE AND PAP PHOSPHATASE NRNA"/>
    <property type="match status" value="1"/>
</dbReference>
<evidence type="ECO:0000259" key="1">
    <source>
        <dbReference type="Pfam" id="PF01368"/>
    </source>
</evidence>
<dbReference type="EMBL" id="JFAD01000025">
    <property type="protein sequence ID" value="EXU61041.1"/>
    <property type="molecule type" value="Genomic_DNA"/>
</dbReference>
<dbReference type="InterPro" id="IPR003156">
    <property type="entry name" value="DHHA1_dom"/>
</dbReference>
<evidence type="ECO:0000313" key="3">
    <source>
        <dbReference type="EMBL" id="EXU61041.1"/>
    </source>
</evidence>
<dbReference type="eggNOG" id="COG0618">
    <property type="taxonomic scope" value="Bacteria"/>
</dbReference>
<accession>A0A014KVL1</accession>
<dbReference type="AlphaFoldDB" id="A0A014KVL1"/>
<dbReference type="InterPro" id="IPR051319">
    <property type="entry name" value="Oligoribo/pAp-PDE_c-di-AMP_PDE"/>
</dbReference>
<organism evidence="3 4">
    <name type="scientific">Mesomycoplasma ovipneumoniae 14811</name>
    <dbReference type="NCBI Taxonomy" id="1188239"/>
    <lineage>
        <taxon>Bacteria</taxon>
        <taxon>Bacillati</taxon>
        <taxon>Mycoplasmatota</taxon>
        <taxon>Mycoplasmoidales</taxon>
        <taxon>Metamycoplasmataceae</taxon>
        <taxon>Mesomycoplasma</taxon>
    </lineage>
</organism>
<dbReference type="InterPro" id="IPR001667">
    <property type="entry name" value="DDH_dom"/>
</dbReference>
<dbReference type="InterPro" id="IPR038763">
    <property type="entry name" value="DHH_sf"/>
</dbReference>
<protein>
    <submittedName>
        <fullName evidence="3">Uncharacterized protein</fullName>
    </submittedName>
</protein>
<gene>
    <name evidence="3" type="ORF">MOVI_4520</name>
</gene>
<dbReference type="Gene3D" id="3.10.310.30">
    <property type="match status" value="1"/>
</dbReference>
<dbReference type="PANTHER" id="PTHR47618">
    <property type="entry name" value="BIFUNCTIONAL OLIGORIBONUCLEASE AND PAP PHOSPHATASE NRNA"/>
    <property type="match status" value="1"/>
</dbReference>
<feature type="domain" description="DDH" evidence="1">
    <location>
        <begin position="18"/>
        <end position="162"/>
    </location>
</feature>
<evidence type="ECO:0000259" key="2">
    <source>
        <dbReference type="Pfam" id="PF02272"/>
    </source>
</evidence>
<proteinExistence type="predicted"/>